<feature type="binding site" evidence="7">
    <location>
        <position position="145"/>
    </location>
    <ligand>
        <name>Zn(2+)</name>
        <dbReference type="ChEBI" id="CHEBI:29105"/>
    </ligand>
</feature>
<dbReference type="EC" id="4.2.1.1" evidence="2 8"/>
<dbReference type="Pfam" id="PF00484">
    <property type="entry name" value="Pro_CA"/>
    <property type="match status" value="1"/>
</dbReference>
<dbReference type="AlphaFoldDB" id="A0A4S4MMR2"/>
<dbReference type="PANTHER" id="PTHR11002:SF76">
    <property type="entry name" value="CARBONIC ANHYDRASE"/>
    <property type="match status" value="1"/>
</dbReference>
<feature type="binding site" evidence="7">
    <location>
        <position position="142"/>
    </location>
    <ligand>
        <name>Zn(2+)</name>
        <dbReference type="ChEBI" id="CHEBI:29105"/>
    </ligand>
</feature>
<evidence type="ECO:0000256" key="1">
    <source>
        <dbReference type="ARBA" id="ARBA00006217"/>
    </source>
</evidence>
<evidence type="ECO:0000256" key="3">
    <source>
        <dbReference type="ARBA" id="ARBA00022723"/>
    </source>
</evidence>
<keyword evidence="4 7" id="KW-0862">Zinc</keyword>
<dbReference type="InterPro" id="IPR001765">
    <property type="entry name" value="Carbonic_anhydrase"/>
</dbReference>
<keyword evidence="10" id="KW-1185">Reference proteome</keyword>
<evidence type="ECO:0000256" key="4">
    <source>
        <dbReference type="ARBA" id="ARBA00022833"/>
    </source>
</evidence>
<evidence type="ECO:0000256" key="6">
    <source>
        <dbReference type="ARBA" id="ARBA00048348"/>
    </source>
</evidence>
<protein>
    <recommendedName>
        <fullName evidence="2 8">Carbonic anhydrase</fullName>
        <ecNumber evidence="2 8">4.2.1.1</ecNumber>
    </recommendedName>
    <alternativeName>
        <fullName evidence="8">Carbonate dehydratase</fullName>
    </alternativeName>
</protein>
<gene>
    <name evidence="9" type="ORF">EUX98_g6960</name>
</gene>
<dbReference type="PANTHER" id="PTHR11002">
    <property type="entry name" value="CARBONIC ANHYDRASE"/>
    <property type="match status" value="1"/>
</dbReference>
<dbReference type="GO" id="GO:0008270">
    <property type="term" value="F:zinc ion binding"/>
    <property type="evidence" value="ECO:0007669"/>
    <property type="project" value="UniProtKB-UniRule"/>
</dbReference>
<feature type="binding site" evidence="7">
    <location>
        <position position="88"/>
    </location>
    <ligand>
        <name>Zn(2+)</name>
        <dbReference type="ChEBI" id="CHEBI:29105"/>
    </ligand>
</feature>
<dbReference type="SMART" id="SM00947">
    <property type="entry name" value="Pro_CA"/>
    <property type="match status" value="1"/>
</dbReference>
<dbReference type="GO" id="GO:0034599">
    <property type="term" value="P:cellular response to oxidative stress"/>
    <property type="evidence" value="ECO:0007669"/>
    <property type="project" value="TreeGrafter"/>
</dbReference>
<evidence type="ECO:0000256" key="7">
    <source>
        <dbReference type="PIRSR" id="PIRSR601765-1"/>
    </source>
</evidence>
<dbReference type="Proteomes" id="UP000308730">
    <property type="component" value="Unassembled WGS sequence"/>
</dbReference>
<dbReference type="InterPro" id="IPR036874">
    <property type="entry name" value="Carbonic_anhydrase_sf"/>
</dbReference>
<keyword evidence="3 7" id="KW-0479">Metal-binding</keyword>
<dbReference type="GO" id="GO:0071244">
    <property type="term" value="P:cellular response to carbon dioxide"/>
    <property type="evidence" value="ECO:0007669"/>
    <property type="project" value="TreeGrafter"/>
</dbReference>
<organism evidence="9 10">
    <name type="scientific">Antrodiella citrinella</name>
    <dbReference type="NCBI Taxonomy" id="2447956"/>
    <lineage>
        <taxon>Eukaryota</taxon>
        <taxon>Fungi</taxon>
        <taxon>Dikarya</taxon>
        <taxon>Basidiomycota</taxon>
        <taxon>Agaricomycotina</taxon>
        <taxon>Agaricomycetes</taxon>
        <taxon>Polyporales</taxon>
        <taxon>Steccherinaceae</taxon>
        <taxon>Antrodiella</taxon>
    </lineage>
</organism>
<dbReference type="SUPFAM" id="SSF53056">
    <property type="entry name" value="beta-carbonic anhydrase, cab"/>
    <property type="match status" value="1"/>
</dbReference>
<evidence type="ECO:0000313" key="10">
    <source>
        <dbReference type="Proteomes" id="UP000308730"/>
    </source>
</evidence>
<dbReference type="Gene3D" id="3.40.1050.10">
    <property type="entry name" value="Carbonic anhydrase"/>
    <property type="match status" value="1"/>
</dbReference>
<comment type="similarity">
    <text evidence="1 8">Belongs to the beta-class carbonic anhydrase family.</text>
</comment>
<name>A0A4S4MMR2_9APHY</name>
<evidence type="ECO:0000256" key="8">
    <source>
        <dbReference type="RuleBase" id="RU003956"/>
    </source>
</evidence>
<feature type="binding site" evidence="7">
    <location>
        <position position="86"/>
    </location>
    <ligand>
        <name>Zn(2+)</name>
        <dbReference type="ChEBI" id="CHEBI:29105"/>
    </ligand>
</feature>
<comment type="function">
    <text evidence="8">Reversible hydration of carbon dioxide.</text>
</comment>
<evidence type="ECO:0000256" key="5">
    <source>
        <dbReference type="ARBA" id="ARBA00023239"/>
    </source>
</evidence>
<comment type="caution">
    <text evidence="9">The sequence shown here is derived from an EMBL/GenBank/DDBJ whole genome shotgun (WGS) entry which is preliminary data.</text>
</comment>
<keyword evidence="5 8" id="KW-0456">Lyase</keyword>
<reference evidence="9 10" key="1">
    <citation type="submission" date="2019-02" db="EMBL/GenBank/DDBJ databases">
        <title>Genome sequencing of the rare red list fungi Antrodiella citrinella (Flaviporus citrinellus).</title>
        <authorList>
            <person name="Buettner E."/>
            <person name="Kellner H."/>
        </authorList>
    </citation>
    <scope>NUCLEOTIDE SEQUENCE [LARGE SCALE GENOMIC DNA]</scope>
    <source>
        <strain evidence="9 10">DSM 108506</strain>
    </source>
</reference>
<comment type="cofactor">
    <cofactor evidence="7">
        <name>Zn(2+)</name>
        <dbReference type="ChEBI" id="CHEBI:29105"/>
    </cofactor>
    <text evidence="7">Binds 1 zinc ion per subunit.</text>
</comment>
<dbReference type="GO" id="GO:0004089">
    <property type="term" value="F:carbonate dehydratase activity"/>
    <property type="evidence" value="ECO:0007669"/>
    <property type="project" value="UniProtKB-UniRule"/>
</dbReference>
<comment type="catalytic activity">
    <reaction evidence="6 8">
        <text>hydrogencarbonate + H(+) = CO2 + H2O</text>
        <dbReference type="Rhea" id="RHEA:10748"/>
        <dbReference type="ChEBI" id="CHEBI:15377"/>
        <dbReference type="ChEBI" id="CHEBI:15378"/>
        <dbReference type="ChEBI" id="CHEBI:16526"/>
        <dbReference type="ChEBI" id="CHEBI:17544"/>
        <dbReference type="EC" id="4.2.1.1"/>
    </reaction>
</comment>
<evidence type="ECO:0000256" key="2">
    <source>
        <dbReference type="ARBA" id="ARBA00012925"/>
    </source>
</evidence>
<accession>A0A4S4MMR2</accession>
<proteinExistence type="inferred from homology"/>
<evidence type="ECO:0000313" key="9">
    <source>
        <dbReference type="EMBL" id="THH27234.1"/>
    </source>
</evidence>
<dbReference type="EMBL" id="SGPM01000269">
    <property type="protein sequence ID" value="THH27234.1"/>
    <property type="molecule type" value="Genomic_DNA"/>
</dbReference>
<sequence>MASNLGFMSYVLRAVLFQILVFHLLHTNALSIGRVDRRNEVVLSQDSLDFLLTNNKAWAAEVESKHPGFFNQSAEGQHPKALWLGCSDSRVPESVITNVLPGVIFTQRNIANQVPPNDTNAVAVISYAVEHLEVDRIIVAGHTHCGGVAYCYDHAAVLPKPPPNPLPPLPEPILNAWLGTLYAAAVKLLQGTPLSRDDGLAALTLQNVKMQVANVAGLDVVKHAWKEGRDLRIVGWLYVIETGHLQDLGVCIGPNGTACTTF</sequence>
<dbReference type="OrthoDB" id="10248475at2759"/>